<sequence>MKSLPKQRDQSWYYYFHRDYGHDTEECYNLKNQIEDLIRRGHLNRCIRKPREPSPHPKGPMEKRIDVIGLTIPIDEVVTTTPGPIWMEKIHHYKKDETLPIDKAASRHVKRAEA</sequence>
<reference evidence="1 2" key="1">
    <citation type="journal article" date="2014" name="Agronomy (Basel)">
        <title>A Draft Genome Sequence for Ensete ventricosum, the Drought-Tolerant Tree Against Hunger.</title>
        <authorList>
            <person name="Harrison J."/>
            <person name="Moore K.A."/>
            <person name="Paszkiewicz K."/>
            <person name="Jones T."/>
            <person name="Grant M."/>
            <person name="Ambacheew D."/>
            <person name="Muzemil S."/>
            <person name="Studholme D.J."/>
        </authorList>
    </citation>
    <scope>NUCLEOTIDE SEQUENCE [LARGE SCALE GENOMIC DNA]</scope>
</reference>
<gene>
    <name evidence="1" type="ORF">B296_00018274</name>
</gene>
<dbReference type="Proteomes" id="UP000287651">
    <property type="component" value="Unassembled WGS sequence"/>
</dbReference>
<evidence type="ECO:0000313" key="1">
    <source>
        <dbReference type="EMBL" id="RRT45890.1"/>
    </source>
</evidence>
<comment type="caution">
    <text evidence="1">The sequence shown here is derived from an EMBL/GenBank/DDBJ whole genome shotgun (WGS) entry which is preliminary data.</text>
</comment>
<name>A0A426Y2R7_ENSVE</name>
<evidence type="ECO:0000313" key="2">
    <source>
        <dbReference type="Proteomes" id="UP000287651"/>
    </source>
</evidence>
<accession>A0A426Y2R7</accession>
<dbReference type="AlphaFoldDB" id="A0A426Y2R7"/>
<dbReference type="EMBL" id="AMZH03015543">
    <property type="protein sequence ID" value="RRT45890.1"/>
    <property type="molecule type" value="Genomic_DNA"/>
</dbReference>
<protein>
    <submittedName>
        <fullName evidence="1">Uncharacterized protein</fullName>
    </submittedName>
</protein>
<organism evidence="1 2">
    <name type="scientific">Ensete ventricosum</name>
    <name type="common">Abyssinian banana</name>
    <name type="synonym">Musa ensete</name>
    <dbReference type="NCBI Taxonomy" id="4639"/>
    <lineage>
        <taxon>Eukaryota</taxon>
        <taxon>Viridiplantae</taxon>
        <taxon>Streptophyta</taxon>
        <taxon>Embryophyta</taxon>
        <taxon>Tracheophyta</taxon>
        <taxon>Spermatophyta</taxon>
        <taxon>Magnoliopsida</taxon>
        <taxon>Liliopsida</taxon>
        <taxon>Zingiberales</taxon>
        <taxon>Musaceae</taxon>
        <taxon>Ensete</taxon>
    </lineage>
</organism>
<proteinExistence type="predicted"/>